<reference evidence="8" key="1">
    <citation type="journal article" date="2012" name="Environ. Microbiol.">
        <title>Genomic content of uncultured Bacteroidetes from contrasting oceanic provinces in the North Atlantic Ocean.</title>
        <authorList>
            <person name="Gomez-Pereira P.R."/>
            <person name="Schuler M."/>
            <person name="Fuchs B.M."/>
            <person name="Bennke C."/>
            <person name="Teeling H."/>
            <person name="Waldmann J."/>
            <person name="Richter M."/>
            <person name="Barbe V."/>
            <person name="Bataille E."/>
            <person name="Glockner F.O."/>
            <person name="Amann R."/>
        </authorList>
    </citation>
    <scope>NUCLEOTIDE SEQUENCE</scope>
</reference>
<dbReference type="EMBL" id="FO117589">
    <property type="protein sequence ID" value="CCF99785.1"/>
    <property type="molecule type" value="Genomic_DNA"/>
</dbReference>
<keyword evidence="5 7" id="KW-0472">Membrane</keyword>
<evidence type="ECO:0000313" key="8">
    <source>
        <dbReference type="EMBL" id="CCF99785.1"/>
    </source>
</evidence>
<keyword evidence="7" id="KW-1003">Cell membrane</keyword>
<keyword evidence="4 7" id="KW-0406">Ion transport</keyword>
<keyword evidence="6 7" id="KW-0066">ATP synthesis</keyword>
<keyword evidence="3 7" id="KW-0375">Hydrogen ion transport</keyword>
<keyword evidence="2 7" id="KW-0813">Transport</keyword>
<dbReference type="HAMAP" id="MF_01416">
    <property type="entry name" value="ATP_synth_delta_bact"/>
    <property type="match status" value="1"/>
</dbReference>
<evidence type="ECO:0000256" key="4">
    <source>
        <dbReference type="ARBA" id="ARBA00023065"/>
    </source>
</evidence>
<accession>H6RFH4</accession>
<dbReference type="NCBIfam" id="TIGR01145">
    <property type="entry name" value="ATP_synt_delta"/>
    <property type="match status" value="1"/>
</dbReference>
<dbReference type="Gene3D" id="1.10.520.20">
    <property type="entry name" value="N-terminal domain of the delta subunit of the F1F0-ATP synthase"/>
    <property type="match status" value="1"/>
</dbReference>
<comment type="subcellular location">
    <subcellularLocation>
        <location evidence="7">Cell membrane</location>
        <topology evidence="7">Peripheral membrane protein</topology>
    </subcellularLocation>
    <subcellularLocation>
        <location evidence="1">Membrane</location>
    </subcellularLocation>
</comment>
<evidence type="ECO:0000256" key="5">
    <source>
        <dbReference type="ARBA" id="ARBA00023136"/>
    </source>
</evidence>
<name>H6RFH4_9BACT</name>
<evidence type="ECO:0000256" key="7">
    <source>
        <dbReference type="HAMAP-Rule" id="MF_01416"/>
    </source>
</evidence>
<comment type="function">
    <text evidence="7">F(1)F(0) ATP synthase produces ATP from ADP in the presence of a proton or sodium gradient. F-type ATPases consist of two structural domains, F(1) containing the extramembraneous catalytic core and F(0) containing the membrane proton channel, linked together by a central stalk and a peripheral stalk. During catalysis, ATP synthesis in the catalytic domain of F(1) is coupled via a rotary mechanism of the central stalk subunits to proton translocation.</text>
</comment>
<keyword evidence="7" id="KW-0139">CF(1)</keyword>
<dbReference type="GO" id="GO:0045259">
    <property type="term" value="C:proton-transporting ATP synthase complex"/>
    <property type="evidence" value="ECO:0007669"/>
    <property type="project" value="UniProtKB-KW"/>
</dbReference>
<dbReference type="SUPFAM" id="SSF47928">
    <property type="entry name" value="N-terminal domain of the delta subunit of the F1F0-ATP synthase"/>
    <property type="match status" value="1"/>
</dbReference>
<dbReference type="Pfam" id="PF00213">
    <property type="entry name" value="OSCP"/>
    <property type="match status" value="1"/>
</dbReference>
<comment type="similarity">
    <text evidence="7">Belongs to the ATPase delta chain family.</text>
</comment>
<evidence type="ECO:0000256" key="3">
    <source>
        <dbReference type="ARBA" id="ARBA00022781"/>
    </source>
</evidence>
<evidence type="ECO:0000256" key="1">
    <source>
        <dbReference type="ARBA" id="ARBA00004370"/>
    </source>
</evidence>
<gene>
    <name evidence="7 8" type="primary">atpH</name>
    <name evidence="8" type="ORF">VIS_S18BTA100024</name>
</gene>
<reference evidence="8" key="2">
    <citation type="submission" date="2012-02" db="EMBL/GenBank/DDBJ databases">
        <authorList>
            <person name="Genoscope - CEA"/>
        </authorList>
    </citation>
    <scope>NUCLEOTIDE SEQUENCE</scope>
</reference>
<organism evidence="8">
    <name type="scientific">uncultured Flavobacteriia bacterium</name>
    <dbReference type="NCBI Taxonomy" id="212695"/>
    <lineage>
        <taxon>Bacteria</taxon>
        <taxon>Pseudomonadati</taxon>
        <taxon>Bacteroidota</taxon>
        <taxon>Flavobacteriia</taxon>
        <taxon>environmental samples</taxon>
    </lineage>
</organism>
<evidence type="ECO:0000256" key="6">
    <source>
        <dbReference type="ARBA" id="ARBA00023310"/>
    </source>
</evidence>
<protein>
    <recommendedName>
        <fullName evidence="7">ATP synthase subunit delta</fullName>
    </recommendedName>
    <alternativeName>
        <fullName evidence="7">ATP synthase F(1) sector subunit delta</fullName>
    </alternativeName>
    <alternativeName>
        <fullName evidence="7">F-type ATPase subunit delta</fullName>
        <shortName evidence="7">F-ATPase subunit delta</shortName>
    </alternativeName>
</protein>
<comment type="function">
    <text evidence="7">This protein is part of the stalk that links CF(0) to CF(1). It either transmits conformational changes from CF(0) to CF(1) or is implicated in proton conduction.</text>
</comment>
<proteinExistence type="inferred from homology"/>
<dbReference type="GO" id="GO:0046933">
    <property type="term" value="F:proton-transporting ATP synthase activity, rotational mechanism"/>
    <property type="evidence" value="ECO:0007669"/>
    <property type="project" value="UniProtKB-UniRule"/>
</dbReference>
<dbReference type="PRINTS" id="PR00125">
    <property type="entry name" value="ATPASEDELTA"/>
</dbReference>
<dbReference type="AlphaFoldDB" id="H6RFH4"/>
<evidence type="ECO:0000256" key="2">
    <source>
        <dbReference type="ARBA" id="ARBA00022448"/>
    </source>
</evidence>
<dbReference type="InterPro" id="IPR000711">
    <property type="entry name" value="ATPase_OSCP/dsu"/>
</dbReference>
<dbReference type="GO" id="GO:0005886">
    <property type="term" value="C:plasma membrane"/>
    <property type="evidence" value="ECO:0007669"/>
    <property type="project" value="UniProtKB-SubCell"/>
</dbReference>
<dbReference type="PANTHER" id="PTHR11910">
    <property type="entry name" value="ATP SYNTHASE DELTA CHAIN"/>
    <property type="match status" value="1"/>
</dbReference>
<dbReference type="InterPro" id="IPR026015">
    <property type="entry name" value="ATP_synth_OSCP/delta_N_sf"/>
</dbReference>
<sequence length="184" mass="20246">MIGTRAALRYAKAAVQKAIKDGQLDSLAKDMETVYYTLQSNRDLEAVLQSPVISSDLKQNTLQAVFVKCSDSGKNLLRLVAENNRTHNLDGIALKVKELYQNHLGLIEAVATTAVPITPELEKEILIKVATLTNKKVTLVNKVDPTIIGGFILRLDDIALNASVVHQLNSLKQTLRSNAISWQK</sequence>